<gene>
    <name evidence="2" type="ORF">WMY93_033077</name>
</gene>
<dbReference type="AlphaFoldDB" id="A0AAW0MHZ0"/>
<feature type="region of interest" description="Disordered" evidence="1">
    <location>
        <begin position="49"/>
        <end position="69"/>
    </location>
</feature>
<comment type="caution">
    <text evidence="2">The sequence shown here is derived from an EMBL/GenBank/DDBJ whole genome shotgun (WGS) entry which is preliminary data.</text>
</comment>
<reference evidence="3" key="1">
    <citation type="submission" date="2024-04" db="EMBL/GenBank/DDBJ databases">
        <title>Salinicola lusitanus LLJ914,a marine bacterium isolated from the Okinawa Trough.</title>
        <authorList>
            <person name="Li J."/>
        </authorList>
    </citation>
    <scope>NUCLEOTIDE SEQUENCE [LARGE SCALE GENOMIC DNA]</scope>
</reference>
<accession>A0AAW0MHZ0</accession>
<keyword evidence="3" id="KW-1185">Reference proteome</keyword>
<evidence type="ECO:0000313" key="2">
    <source>
        <dbReference type="EMBL" id="KAK7880286.1"/>
    </source>
</evidence>
<dbReference type="EMBL" id="JBBPFD010000118">
    <property type="protein sequence ID" value="KAK7880286.1"/>
    <property type="molecule type" value="Genomic_DNA"/>
</dbReference>
<organism evidence="2 3">
    <name type="scientific">Mugilogobius chulae</name>
    <name type="common">yellowstripe goby</name>
    <dbReference type="NCBI Taxonomy" id="88201"/>
    <lineage>
        <taxon>Eukaryota</taxon>
        <taxon>Metazoa</taxon>
        <taxon>Chordata</taxon>
        <taxon>Craniata</taxon>
        <taxon>Vertebrata</taxon>
        <taxon>Euteleostomi</taxon>
        <taxon>Actinopterygii</taxon>
        <taxon>Neopterygii</taxon>
        <taxon>Teleostei</taxon>
        <taxon>Neoteleostei</taxon>
        <taxon>Acanthomorphata</taxon>
        <taxon>Gobiaria</taxon>
        <taxon>Gobiiformes</taxon>
        <taxon>Gobioidei</taxon>
        <taxon>Gobiidae</taxon>
        <taxon>Gobionellinae</taxon>
        <taxon>Mugilogobius</taxon>
    </lineage>
</organism>
<name>A0AAW0MHZ0_9GOBI</name>
<proteinExistence type="predicted"/>
<feature type="non-terminal residue" evidence="2">
    <location>
        <position position="69"/>
    </location>
</feature>
<protein>
    <submittedName>
        <fullName evidence="2">Uncharacterized protein</fullName>
    </submittedName>
</protein>
<dbReference type="Proteomes" id="UP001460270">
    <property type="component" value="Unassembled WGS sequence"/>
</dbReference>
<evidence type="ECO:0000256" key="1">
    <source>
        <dbReference type="SAM" id="MobiDB-lite"/>
    </source>
</evidence>
<evidence type="ECO:0000313" key="3">
    <source>
        <dbReference type="Proteomes" id="UP001460270"/>
    </source>
</evidence>
<sequence>MKSRMEGTAEKHIVEAMRRCGVEKQFTTPHKKTGAWSKGRGVRFAHLQKERKASSWSSQCRKPVCKEHK</sequence>